<dbReference type="RefSeq" id="WP_183590063.1">
    <property type="nucleotide sequence ID" value="NZ_JACHCA010000027.1"/>
</dbReference>
<dbReference type="PROSITE" id="PS50853">
    <property type="entry name" value="FN3"/>
    <property type="match status" value="1"/>
</dbReference>
<dbReference type="SUPFAM" id="SSF49265">
    <property type="entry name" value="Fibronectin type III"/>
    <property type="match status" value="1"/>
</dbReference>
<dbReference type="SMART" id="SM00060">
    <property type="entry name" value="FN3"/>
    <property type="match status" value="3"/>
</dbReference>
<name>A0A841JMW8_9SPHI</name>
<dbReference type="InterPro" id="IPR036116">
    <property type="entry name" value="FN3_sf"/>
</dbReference>
<protein>
    <submittedName>
        <fullName evidence="3">Gliding motility-associated-like protein</fullName>
    </submittedName>
</protein>
<feature type="domain" description="Fibronectin type-III" evidence="2">
    <location>
        <begin position="3811"/>
        <end position="3901"/>
    </location>
</feature>
<dbReference type="Pfam" id="PF13585">
    <property type="entry name" value="CHU_C"/>
    <property type="match status" value="1"/>
</dbReference>
<keyword evidence="1" id="KW-0732">Signal</keyword>
<dbReference type="SMART" id="SM00409">
    <property type="entry name" value="IG"/>
    <property type="match status" value="12"/>
</dbReference>
<dbReference type="Pfam" id="PF19081">
    <property type="entry name" value="Ig_7"/>
    <property type="match status" value="31"/>
</dbReference>
<dbReference type="Proteomes" id="UP000548326">
    <property type="component" value="Unassembled WGS sequence"/>
</dbReference>
<dbReference type="EMBL" id="JACHCA010000027">
    <property type="protein sequence ID" value="MBB6131622.1"/>
    <property type="molecule type" value="Genomic_DNA"/>
</dbReference>
<accession>A0A841JMW8</accession>
<feature type="signal peptide" evidence="1">
    <location>
        <begin position="1"/>
        <end position="26"/>
    </location>
</feature>
<dbReference type="NCBIfam" id="TIGR04131">
    <property type="entry name" value="Bac_Flav_CTERM"/>
    <property type="match status" value="1"/>
</dbReference>
<comment type="caution">
    <text evidence="3">The sequence shown here is derived from an EMBL/GenBank/DDBJ whole genome shotgun (WGS) entry which is preliminary data.</text>
</comment>
<reference evidence="3 4" key="1">
    <citation type="submission" date="2020-08" db="EMBL/GenBank/DDBJ databases">
        <title>Genomic Encyclopedia of Type Strains, Phase IV (KMG-V): Genome sequencing to study the core and pangenomes of soil and plant-associated prokaryotes.</title>
        <authorList>
            <person name="Whitman W."/>
        </authorList>
    </citation>
    <scope>NUCLEOTIDE SEQUENCE [LARGE SCALE GENOMIC DNA]</scope>
    <source>
        <strain evidence="3 4">MP601</strain>
    </source>
</reference>
<dbReference type="InterPro" id="IPR026341">
    <property type="entry name" value="T9SS_type_B"/>
</dbReference>
<dbReference type="InterPro" id="IPR044023">
    <property type="entry name" value="Ig_7"/>
</dbReference>
<proteinExistence type="predicted"/>
<evidence type="ECO:0000313" key="3">
    <source>
        <dbReference type="EMBL" id="MBB6131622.1"/>
    </source>
</evidence>
<feature type="chain" id="PRO_5032299350" evidence="1">
    <location>
        <begin position="27"/>
        <end position="3993"/>
    </location>
</feature>
<evidence type="ECO:0000256" key="1">
    <source>
        <dbReference type="SAM" id="SignalP"/>
    </source>
</evidence>
<evidence type="ECO:0000259" key="2">
    <source>
        <dbReference type="PROSITE" id="PS50853"/>
    </source>
</evidence>
<dbReference type="InterPro" id="IPR003599">
    <property type="entry name" value="Ig_sub"/>
</dbReference>
<sequence>MRTFTFYCRYIIVLCLLLCATSQIFGQRHFATTQQSGATGLLCLGCVVNNQGNAIDANLQTYSTLNVTVGLIASTYQELIFPTTVPANTPLTIKLGTGDNLLDVTLLGGVTITPYNGSVAGTPVTAPTLASVASNNNQLELIYAPTQAYDRVRVTLSGGLLGALSSIYLYDAFYTTPGPPVCNTPYDELHGISSALLGLGLNVGGVANPQNAIDGNLNTASTLNAGVGALGAFAQQTIVFQSASTVGDSVKLTLTIPKSLLDVGLLSSISISTFNGNTDNNDTQFLSASLLTIRLLDFANNRQRLTVSYVPPKVFDRVQLRLGGVANVLSTLDLNEGEIAIPQPIIKVNNVAVTTAQLCAGSTVTLNATANLAGTTFSWFTQPTGGTAVFTGASFTTPALTNNITYYVSATRPGCATASTRAPVTINVNQIPVAPVVANANTTVCPGSTAIFAATPVTGVTINWYAAATGGTPLFTGNTFTSPALTATTSYYAEAVSGGTCVSTTRTKVTATISPLPVAPTLTTPNVTICDGDVAVLAIASPVAGQTYNWYATATGGTPLFTGTNFTSPALSVNTTYYAEAVNAAGCVSGTRAVATVTVSPKPAAPVLAVNNSTIVAGQTATINVSNAQTGITYNWYTSAAAATPVFTGNPYTTPALFSTTTYYVAAVNAAGCESVTRTPITITVTINTNSPCTFANQQSTSINGLCLLCVINNGALAADADTTTASTITVPVGLLGGSASQTLIFPNPGFAGDTIKLALQTPGGLADVSLLGGITVAVYNGATLVGTYPLNNTLLTLRLLSGSGKYAAYIPAVGNYDRIVVTLNSGAATLLTSLQIYYAVQQYPTPKFNPTAPEICKGSPATLNITSPAPANGTFSWFTTPTGGTAVHTGTSYTTPALTANTTYYVEYSRSGSCVSPTRAPVQVIVDDAPVKPVVTPSSATILAGQTATFKATVVNGATIKWYTSATGGTPVFTGSTFTTPVLNANTTYYAEASLGSCVSPDRTVVPVTVTPIVIPDVSVNPPTQSVNIGTSGTITASSTTPGTVFNWYTTPTGGTPIFTGPTFVTPAVFANTTYYAEAVVTATGAISASRAAGVVNIIPVATSPVACDAATAQTNSANGLCLLCGISNAGGAIDNDRNTFSQIHVPIGLLGGSAQQTLQFAHAGIVGDSVIVELGIPGSLADVGVLSQIQIGTYNGATFNNDFFSVNGSLLNVTLLNGTSRFRVAFKAGAAFDRVEIQFNSGVAGLLNAVNVYDAYQSVASPTIGTANVSTCQGTSATLTATNVPANVTIKWYTAASGGTAVFTGANFVTPVLNATTTYYAEASRTVDGCAQGNRTPAVVTIVPAPAAPVANATTVAVCSGQPAIFTVQAVNGVTFTWYATATGGTPLFTGPQFTSPALTANTSYYVQANAGSCGSSARTQVTANVVTTPTVPTVVTPVQICSGSSAVLTASSTQAGVTFNWYTTATGGTPVFTGPQYTTPALTASTSYYVEAASTGGCTSSTRAKADVSVNPTPVAPTITAPGQVTSGQTVTLAVTSPVAGVTYKWYASATGGTPIFTGTSFTTPPLTSNTTYYVEATSAAGCTSVTRTSVDVIVNPIFSTSCDFASTQTFDVNGGLLCVGCAVNNPNNSVDQDTTNFSQLSVPIGLVGSNVSQKLIFSDAGVVGDTVTVKIAVPASLATVGVLNQLQIASFNGATYNNDRVTLSSSLLKITLLNGNQTALVKFAPQSAFDRVEIRFNGALASLFNTLNIYYATKQVEAPRLAANAVSLCSGSTATFTVNNARAGVQYKWYTSATGGTSVHTGSTFTTAALTATTTYYVESSRVSSSCANPNRVAATANVTPAPVNPVLAQASVPVCSGSTAVLTVSPTQAGVVYNWYAAATGGTPLFTGAQVTTPALTANTSYYVEASANGCVSPARTRADVTVNPVPVAPTVAVSPAGGQVTTGSSATLTASSTTVGAIFKWYTAATGGTPVFTGSVFVTPPLTATTTYYAESSLASGCVSAQRTPVILTVTQPIIIPDVAVNPPTQTVNAGTSGSLTASSTTPGAVFNWFTTPTGGTSIFTGANFVSPGIFAQTAYYAESSIPATGAVSTSRASGIINVNAIGPNPVPCDAAIDQTSSVNGICLLCGVSNAGGSVDNNTETFSQIHVPVGLLGGSAQQTLRFANTGIVGDSLTVDLGIPGSLADVGLLSQIQVATYNGSTYNGDRVTVDGSLLKITLLNGTTRFKYKFKAAHTFDRVEITFNSGVAGLLSAVNVYDAYQSVASPTISTANVTICSGSQATLSATVPANVTVRWYTSASGGTAVFTGATFTTPALTANTTYYAEASRTADGCAQAIRTPATVTVTPAPAKPVVTVPTLTVCSGQPATFTAQAVAGVTFNWYTTPTGGTPVFTGPAFTTPLLTSTTSYYVEATSAAACGSSSRTQVTANVTATPLVPIVSQTPVSTCSGSSAVLSATSTQAGVTFNWYTTPTGGTPVFTGPQFTTPALTASTSYYVEATAGGCTSSTRAKADVIVNPTPVAPVITSNAPGGQITSGQTATLTATSTTAGATFNWYTSATGGTPIFTGSTFTTPPLTSNTTYYVEAVLTSSGCISTTRTAVLVKVNPIFSTNCDFASTQTFDVNGGLVCIACGVTDENNSVDQDTTNFSQLHLPISVLGSYVAQKLIFTDQGLVGDTVTLKISVPGNLADVSVLGSIQLASYNGATYNNDRITLSSNLLKITVLAGGQTAIVKFAPKTAFDRVEVRLNSGIATLLTTLNIYYASKQVEAPRLATNTVNICAGGTATFTVSNQRAGVTYRWYTAAVGGTLVHTGATYSPTNVLATTTYYVESSHTATLCPNPNRVGATVNVTPSPVNPILTKAAFEICAGQSVTFAVTNANGATINWYTSPTGGTPVFTGATFTVSPVSDIIYYIEAANGTCTSPARTVATVKVDQLPSKPGVQASNVEVCSGSPATLAVTSPQAGVDYNWYTTATGGTSVHTGATFTTPAITQNITYYIEATNSTTSCVNAGGRTAVNITPNGLPIAPTLSATQSSVCNGGSLTISVTNPVAGVTYNWYTAATGGTAVFTGTSFALTNLTANATYYVEAVSASSCTSTSRTQTDITVLPVPPTPVIQIPSGGLTACSGSSATINISNPQTGLVYRWYDAPVNGTLLFTGTQFITPALTATTTYYVEAASAGNCNSSARAQATVTVTPLPPDPVVANANQQVCLGSTATLSIQTPQAGITYNWYDSTTKNHLLFTGNPYTTGAITATTDFYVEAVNSTGCSSNGFAFAQVTVVSAPGAPVIAGGNTVPTCSGSTATLTVSNPSVLLTYKWYSSATGGVALASGVTFTTPVLTANTSYYAEASNSIGCTSATRTQVDVVINQLPSGPTVTTQAGSSTPTVCAGGSAVLIATSTTPGVTFKWYDVATGGTPIFTGAQFTTPVISAATTYYVEAVNTATGCTSSSPRTSVTITIDNTKAPDPTLDQTSLTTCQNSAATIKITNPVAGTTYNWYTSATGGTSIFTGSAFTTPVLTANTTYYVEATNAQSCNASTRIAAAVTVTPQPPTPTVSVPNPQVCLGSLATLSVASPQAGITYNWYTDAARTNLVFTGASFPIGAVNANATYYVEAASGSCSSSGVATVQVTAVPAPGAPVIAGGNSVNDCAGGSVTLTISNPQTGFTYNWYSSASGGTALASGTSFTTPTLTTNTIYFAEAVNNTGCPSASRTSVTVTVTSAPIAPQASAQGTSICPGTSTAISATSATPGATINWYAANTGGAILFTGTDFTTPVLSANTTYYAEAEVVGGCVSITRTPVTVTILTPLAAPIVSVGSTTAESITFTWAAVTGATGYQISLDNGQHFVAPSTGAAGLSHTVSGLQPGASATIIVRATGNSACQLSANSAAVTGTTSNPFGNGLFIPNAFTPNGDGNNDILYVYGTTISTLTLSIYDQWGELQFKSTNKASGWDGTYKGNKQPVGVYVYYVEATMNDGQVIKKKGTVTLLR</sequence>
<gene>
    <name evidence="3" type="ORF">HDF22_005773</name>
</gene>
<dbReference type="InterPro" id="IPR003961">
    <property type="entry name" value="FN3_dom"/>
</dbReference>
<dbReference type="Gene3D" id="2.60.40.10">
    <property type="entry name" value="Immunoglobulins"/>
    <property type="match status" value="1"/>
</dbReference>
<organism evidence="3 4">
    <name type="scientific">Mucilaginibacter lappiensis</name>
    <dbReference type="NCBI Taxonomy" id="354630"/>
    <lineage>
        <taxon>Bacteria</taxon>
        <taxon>Pseudomonadati</taxon>
        <taxon>Bacteroidota</taxon>
        <taxon>Sphingobacteriia</taxon>
        <taxon>Sphingobacteriales</taxon>
        <taxon>Sphingobacteriaceae</taxon>
        <taxon>Mucilaginibacter</taxon>
    </lineage>
</organism>
<dbReference type="CDD" id="cd00063">
    <property type="entry name" value="FN3"/>
    <property type="match status" value="1"/>
</dbReference>
<evidence type="ECO:0000313" key="4">
    <source>
        <dbReference type="Proteomes" id="UP000548326"/>
    </source>
</evidence>
<dbReference type="InterPro" id="IPR013783">
    <property type="entry name" value="Ig-like_fold"/>
</dbReference>